<protein>
    <submittedName>
        <fullName evidence="1">Uncharacterized protein</fullName>
    </submittedName>
</protein>
<sequence>MLHQRRLVAQARLGGLLVGDVAQDDLQRGTAFPGGEHRDDLDGGAAAVESVQRGLGRFGPRAGNVRVRSRARIIGTESASTKSVMARPTTRSVLSVPRMPSVAEFA</sequence>
<comment type="caution">
    <text evidence="1">The sequence shown here is derived from an EMBL/GenBank/DDBJ whole genome shotgun (WGS) entry which is preliminary data.</text>
</comment>
<evidence type="ECO:0000313" key="1">
    <source>
        <dbReference type="EMBL" id="GAA3353651.1"/>
    </source>
</evidence>
<name>A0ABP6RHR5_9PSEU</name>
<proteinExistence type="predicted"/>
<keyword evidence="2" id="KW-1185">Reference proteome</keyword>
<dbReference type="Proteomes" id="UP001500483">
    <property type="component" value="Unassembled WGS sequence"/>
</dbReference>
<accession>A0ABP6RHR5</accession>
<organism evidence="1 2">
    <name type="scientific">Saccharopolyspora gregorii</name>
    <dbReference type="NCBI Taxonomy" id="33914"/>
    <lineage>
        <taxon>Bacteria</taxon>
        <taxon>Bacillati</taxon>
        <taxon>Actinomycetota</taxon>
        <taxon>Actinomycetes</taxon>
        <taxon>Pseudonocardiales</taxon>
        <taxon>Pseudonocardiaceae</taxon>
        <taxon>Saccharopolyspora</taxon>
    </lineage>
</organism>
<dbReference type="EMBL" id="BAAAYK010000020">
    <property type="protein sequence ID" value="GAA3353651.1"/>
    <property type="molecule type" value="Genomic_DNA"/>
</dbReference>
<reference evidence="2" key="1">
    <citation type="journal article" date="2019" name="Int. J. Syst. Evol. Microbiol.">
        <title>The Global Catalogue of Microorganisms (GCM) 10K type strain sequencing project: providing services to taxonomists for standard genome sequencing and annotation.</title>
        <authorList>
            <consortium name="The Broad Institute Genomics Platform"/>
            <consortium name="The Broad Institute Genome Sequencing Center for Infectious Disease"/>
            <person name="Wu L."/>
            <person name="Ma J."/>
        </authorList>
    </citation>
    <scope>NUCLEOTIDE SEQUENCE [LARGE SCALE GENOMIC DNA]</scope>
    <source>
        <strain evidence="2">JCM 9687</strain>
    </source>
</reference>
<gene>
    <name evidence="1" type="ORF">GCM10020366_07690</name>
</gene>
<evidence type="ECO:0000313" key="2">
    <source>
        <dbReference type="Proteomes" id="UP001500483"/>
    </source>
</evidence>